<dbReference type="InterPro" id="IPR052999">
    <property type="entry name" value="PTS1_Protein"/>
</dbReference>
<dbReference type="PANTHER" id="PTHR28180">
    <property type="entry name" value="CONSERVED MITOCHONDRIAL PROTEIN-RELATED"/>
    <property type="match status" value="1"/>
</dbReference>
<dbReference type="Gene3D" id="1.20.1290.10">
    <property type="entry name" value="AhpD-like"/>
    <property type="match status" value="1"/>
</dbReference>
<feature type="compositionally biased region" description="Polar residues" evidence="1">
    <location>
        <begin position="208"/>
        <end position="219"/>
    </location>
</feature>
<feature type="region of interest" description="Disordered" evidence="1">
    <location>
        <begin position="184"/>
        <end position="284"/>
    </location>
</feature>
<comment type="caution">
    <text evidence="2">The sequence shown here is derived from an EMBL/GenBank/DDBJ whole genome shotgun (WGS) entry which is preliminary data.</text>
</comment>
<organism evidence="2 3">
    <name type="scientific">Blastomyces percursus</name>
    <dbReference type="NCBI Taxonomy" id="1658174"/>
    <lineage>
        <taxon>Eukaryota</taxon>
        <taxon>Fungi</taxon>
        <taxon>Dikarya</taxon>
        <taxon>Ascomycota</taxon>
        <taxon>Pezizomycotina</taxon>
        <taxon>Eurotiomycetes</taxon>
        <taxon>Eurotiomycetidae</taxon>
        <taxon>Onygenales</taxon>
        <taxon>Ajellomycetaceae</taxon>
        <taxon>Blastomyces</taxon>
    </lineage>
</organism>
<protein>
    <recommendedName>
        <fullName evidence="4">Carboxymuconolactone decarboxylase-like domain-containing protein</fullName>
    </recommendedName>
</protein>
<dbReference type="STRING" id="1658174.A0A1J9R7R9"/>
<evidence type="ECO:0000256" key="1">
    <source>
        <dbReference type="SAM" id="MobiDB-lite"/>
    </source>
</evidence>
<dbReference type="VEuPathDB" id="FungiDB:ACJ73_04107"/>
<dbReference type="OrthoDB" id="5537330at2759"/>
<keyword evidence="3" id="KW-1185">Reference proteome</keyword>
<gene>
    <name evidence="2" type="ORF">ACJ73_04107</name>
</gene>
<reference evidence="2 3" key="1">
    <citation type="submission" date="2015-08" db="EMBL/GenBank/DDBJ databases">
        <title>Emmonsia species relationships and genome sequence.</title>
        <authorList>
            <person name="Cuomo C.A."/>
            <person name="Schwartz I.S."/>
            <person name="Kenyon C."/>
            <person name="De Hoog G.S."/>
            <person name="Govender N.P."/>
            <person name="Botha A."/>
            <person name="Moreno L."/>
            <person name="De Vries M."/>
            <person name="Munoz J.F."/>
            <person name="Stielow J.B."/>
        </authorList>
    </citation>
    <scope>NUCLEOTIDE SEQUENCE [LARGE SCALE GENOMIC DNA]</scope>
    <source>
        <strain evidence="2 3">EI222</strain>
    </source>
</reference>
<evidence type="ECO:0000313" key="3">
    <source>
        <dbReference type="Proteomes" id="UP000242791"/>
    </source>
</evidence>
<dbReference type="InterPro" id="IPR029032">
    <property type="entry name" value="AhpD-like"/>
</dbReference>
<dbReference type="AlphaFoldDB" id="A0A1J9R7R9"/>
<evidence type="ECO:0000313" key="2">
    <source>
        <dbReference type="EMBL" id="OJD24535.1"/>
    </source>
</evidence>
<dbReference type="EMBL" id="LGTZ01000544">
    <property type="protein sequence ID" value="OJD24535.1"/>
    <property type="molecule type" value="Genomic_DNA"/>
</dbReference>
<name>A0A1J9R7R9_9EURO</name>
<dbReference type="SUPFAM" id="SSF69118">
    <property type="entry name" value="AhpD-like"/>
    <property type="match status" value="1"/>
</dbReference>
<dbReference type="Proteomes" id="UP000242791">
    <property type="component" value="Unassembled WGS sequence"/>
</dbReference>
<evidence type="ECO:0008006" key="4">
    <source>
        <dbReference type="Google" id="ProtNLM"/>
    </source>
</evidence>
<feature type="compositionally biased region" description="Low complexity" evidence="1">
    <location>
        <begin position="239"/>
        <end position="264"/>
    </location>
</feature>
<accession>A0A1J9R7R9</accession>
<proteinExistence type="predicted"/>
<sequence>MGGRLLLPPPPLPVRLIHSASAKRQRGQTTGTIINAISNATTPAALHGVHVHVPVNRLIYTSARFYNSGGLIAEAEAATAMGRRGRRKVTALSTGDGNSISIDNKSGLRGGTARGAGEAVIHTDSCVRMFKRTRTLQEFDMHEYLRSLMALYRKCAVGFSSGQRQPRARGRDDAAGDRLSVAVGREHLGRQTVPSTSQQQQSSADIPRNSSSAHNSFPPSLSARAREDVAAPAHHRRSYSTSATSFSSATAPSSSSSSPSQSSSNTNNDAADQESKDTSPSGRPCSIEFTRLATFIPDQSATGVNSLWYIVATASLLAFHKEAAVGELWKYISQRCEREGEVGGVDAATRQLSIARRIRESCLKASVLVGFPRGINALLALQSSLSTYTAPAIQTTLKSDKPLRSLSTFPSAEARYARGKHFFTQIYANHTERVLSSMSASSAGDLSYFAVSSIYGELMAEMRILDGLETVLLEFVCCLADGVGAQAKGHFFGCRNLGITGAEIRGAIAMVRDIAGQLGLVSFLEEVSGEEERGGGRRGGEDFRFLQKAGQW</sequence>
<dbReference type="PANTHER" id="PTHR28180:SF2">
    <property type="entry name" value="PEROXISOMAL PROTEIN 2"/>
    <property type="match status" value="1"/>
</dbReference>